<sequence length="167" mass="18198">MIVHNRRRTSAVFCTAVMIAAGLAAAPGAATAQTSAAAPGRQCGVRDGYPPAARDTSVGGTPTKYKYTYSPYIGGRYDGCSRTLKLYYGGNSSPRWAYYEVSYTHPTGREWGTWQGRMGENRVVTWNNPEIGSWNFKVRACAQSIDEGQGRNCTSWSPQLFVYTGSG</sequence>
<dbReference type="AlphaFoldDB" id="A0AAU2GUH1"/>
<reference evidence="2" key="1">
    <citation type="submission" date="2022-10" db="EMBL/GenBank/DDBJ databases">
        <title>The complete genomes of actinobacterial strains from the NBC collection.</title>
        <authorList>
            <person name="Joergensen T.S."/>
            <person name="Alvarez Arevalo M."/>
            <person name="Sterndorff E.B."/>
            <person name="Faurdal D."/>
            <person name="Vuksanovic O."/>
            <person name="Mourched A.-S."/>
            <person name="Charusanti P."/>
            <person name="Shaw S."/>
            <person name="Blin K."/>
            <person name="Weber T."/>
        </authorList>
    </citation>
    <scope>NUCLEOTIDE SEQUENCE</scope>
    <source>
        <strain evidence="2">NBC_00060</strain>
    </source>
</reference>
<dbReference type="EMBL" id="CP108253">
    <property type="protein sequence ID" value="WTU38530.1"/>
    <property type="molecule type" value="Genomic_DNA"/>
</dbReference>
<protein>
    <recommendedName>
        <fullName evidence="3">Secreted protein</fullName>
    </recommendedName>
</protein>
<gene>
    <name evidence="2" type="ORF">OHV25_02605</name>
</gene>
<evidence type="ECO:0000256" key="1">
    <source>
        <dbReference type="SAM" id="SignalP"/>
    </source>
</evidence>
<feature type="chain" id="PRO_5043435167" description="Secreted protein" evidence="1">
    <location>
        <begin position="33"/>
        <end position="167"/>
    </location>
</feature>
<organism evidence="2">
    <name type="scientific">Streptomyces sp. NBC_00060</name>
    <dbReference type="NCBI Taxonomy" id="2975636"/>
    <lineage>
        <taxon>Bacteria</taxon>
        <taxon>Bacillati</taxon>
        <taxon>Actinomycetota</taxon>
        <taxon>Actinomycetes</taxon>
        <taxon>Kitasatosporales</taxon>
        <taxon>Streptomycetaceae</taxon>
        <taxon>Streptomyces</taxon>
    </lineage>
</organism>
<evidence type="ECO:0000313" key="2">
    <source>
        <dbReference type="EMBL" id="WTU38530.1"/>
    </source>
</evidence>
<evidence type="ECO:0008006" key="3">
    <source>
        <dbReference type="Google" id="ProtNLM"/>
    </source>
</evidence>
<feature type="signal peptide" evidence="1">
    <location>
        <begin position="1"/>
        <end position="32"/>
    </location>
</feature>
<accession>A0AAU2GUH1</accession>
<keyword evidence="1" id="KW-0732">Signal</keyword>
<proteinExistence type="predicted"/>
<name>A0AAU2GUH1_9ACTN</name>